<dbReference type="Proteomes" id="UP000251211">
    <property type="component" value="Unassembled WGS sequence"/>
</dbReference>
<dbReference type="EMBL" id="UAUI01000001">
    <property type="protein sequence ID" value="SPZ35019.1"/>
    <property type="molecule type" value="Genomic_DNA"/>
</dbReference>
<gene>
    <name evidence="2" type="ORF">NCTC13229_00548</name>
</gene>
<accession>A0AB38F5Z2</accession>
<evidence type="ECO:0000256" key="1">
    <source>
        <dbReference type="SAM" id="MobiDB-lite"/>
    </source>
</evidence>
<evidence type="ECO:0000313" key="2">
    <source>
        <dbReference type="EMBL" id="SPZ35019.1"/>
    </source>
</evidence>
<reference evidence="2 3" key="1">
    <citation type="submission" date="2018-06" db="EMBL/GenBank/DDBJ databases">
        <authorList>
            <consortium name="Pathogen Informatics"/>
            <person name="Doyle S."/>
        </authorList>
    </citation>
    <scope>NUCLEOTIDE SEQUENCE [LARGE SCALE GENOMIC DNA]</scope>
    <source>
        <strain evidence="2 3">NCTC13229</strain>
    </source>
</reference>
<feature type="compositionally biased region" description="Low complexity" evidence="1">
    <location>
        <begin position="113"/>
        <end position="124"/>
    </location>
</feature>
<organism evidence="2 3">
    <name type="scientific">Rhodococcus wratislaviensis</name>
    <name type="common">Tsukamurella wratislaviensis</name>
    <dbReference type="NCBI Taxonomy" id="44752"/>
    <lineage>
        <taxon>Bacteria</taxon>
        <taxon>Bacillati</taxon>
        <taxon>Actinomycetota</taxon>
        <taxon>Actinomycetes</taxon>
        <taxon>Mycobacteriales</taxon>
        <taxon>Nocardiaceae</taxon>
        <taxon>Rhodococcus</taxon>
    </lineage>
</organism>
<feature type="region of interest" description="Disordered" evidence="1">
    <location>
        <begin position="87"/>
        <end position="131"/>
    </location>
</feature>
<sequence>MTDEAESDTGFHRVQDHGVTAFDHPVTGLVVRIGAVGSGSDDGEIKLLVPESAQQPRQLGCDLAFTPTGERRLHDVLMSEMPYLPAGSSSAPATGYGSVPSAHSTSDTAAVPSADSASGRSSAGTTMVGIRSGHNTKIVRRSVIAVGDTPPTRPGQVRA</sequence>
<comment type="caution">
    <text evidence="2">The sequence shown here is derived from an EMBL/GenBank/DDBJ whole genome shotgun (WGS) entry which is preliminary data.</text>
</comment>
<proteinExistence type="predicted"/>
<name>A0AB38F5Z2_RHOWR</name>
<dbReference type="AlphaFoldDB" id="A0AB38F5Z2"/>
<protein>
    <submittedName>
        <fullName evidence="2">Uncharacterized protein</fullName>
    </submittedName>
</protein>
<evidence type="ECO:0000313" key="3">
    <source>
        <dbReference type="Proteomes" id="UP000251211"/>
    </source>
</evidence>